<dbReference type="Gene3D" id="2.60.40.10">
    <property type="entry name" value="Immunoglobulins"/>
    <property type="match status" value="1"/>
</dbReference>
<proteinExistence type="predicted"/>
<feature type="domain" description="Fibronectin type-III" evidence="1">
    <location>
        <begin position="163"/>
        <end position="259"/>
    </location>
</feature>
<accession>Q4SFH4</accession>
<dbReference type="InterPro" id="IPR036116">
    <property type="entry name" value="FN3_sf"/>
</dbReference>
<dbReference type="EMBL" id="CAAE01014603">
    <property type="protein sequence ID" value="CAG00608.1"/>
    <property type="molecule type" value="Genomic_DNA"/>
</dbReference>
<evidence type="ECO:0000259" key="1">
    <source>
        <dbReference type="PROSITE" id="PS50853"/>
    </source>
</evidence>
<reference evidence="2" key="2">
    <citation type="submission" date="2004-02" db="EMBL/GenBank/DDBJ databases">
        <authorList>
            <consortium name="Genoscope"/>
            <consortium name="Whitehead Institute Centre for Genome Research"/>
        </authorList>
    </citation>
    <scope>NUCLEOTIDE SEQUENCE</scope>
</reference>
<dbReference type="SMART" id="SM00060">
    <property type="entry name" value="FN3"/>
    <property type="match status" value="1"/>
</dbReference>
<dbReference type="InterPro" id="IPR053073">
    <property type="entry name" value="IL11/IL27_subunit_beta"/>
</dbReference>
<dbReference type="PANTHER" id="PTHR48483:SF1">
    <property type="entry name" value="INTERLEUKIN-12 RECEPTOR SUBUNIT BETA-1-RELATED"/>
    <property type="match status" value="1"/>
</dbReference>
<sequence>MSWSKGDLVLAWTDQVKMDAHPALAEVRFRARQRPRDPWEYDMLPAASVKEVTYSITDTQSSCSCKQRRHSAKSNPFTIYVSYSAVNISVVARNAAGFSPAAVVSVGLIATAGHKICDTTLLGKQVKKRTCLELYEFQDGDWRPAEAINSTTGIYSNKIPLTEPLDFAVFGESSTSVNLSWKAIPIGKLRGFLSHYKLCSLQLHSEQTDEVCYNVSAFATEHRLVNLTPGSKYNISLAAVTREGEGPQVIRIVNTLPENMTGKPSAVSKPPG</sequence>
<reference evidence="2" key="1">
    <citation type="journal article" date="2004" name="Nature">
        <title>Genome duplication in the teleost fish Tetraodon nigroviridis reveals the early vertebrate proto-karyotype.</title>
        <authorList>
            <person name="Jaillon O."/>
            <person name="Aury J.-M."/>
            <person name="Brunet F."/>
            <person name="Petit J.-L."/>
            <person name="Stange-Thomann N."/>
            <person name="Mauceli E."/>
            <person name="Bouneau L."/>
            <person name="Fischer C."/>
            <person name="Ozouf-Costaz C."/>
            <person name="Bernot A."/>
            <person name="Nicaud S."/>
            <person name="Jaffe D."/>
            <person name="Fisher S."/>
            <person name="Lutfalla G."/>
            <person name="Dossat C."/>
            <person name="Segurens B."/>
            <person name="Dasilva C."/>
            <person name="Salanoubat M."/>
            <person name="Levy M."/>
            <person name="Boudet N."/>
            <person name="Castellano S."/>
            <person name="Anthouard V."/>
            <person name="Jubin C."/>
            <person name="Castelli V."/>
            <person name="Katinka M."/>
            <person name="Vacherie B."/>
            <person name="Biemont C."/>
            <person name="Skalli Z."/>
            <person name="Cattolico L."/>
            <person name="Poulain J."/>
            <person name="De Berardinis V."/>
            <person name="Cruaud C."/>
            <person name="Duprat S."/>
            <person name="Brottier P."/>
            <person name="Coutanceau J.-P."/>
            <person name="Gouzy J."/>
            <person name="Parra G."/>
            <person name="Lardier G."/>
            <person name="Chapple C."/>
            <person name="McKernan K.J."/>
            <person name="McEwan P."/>
            <person name="Bosak S."/>
            <person name="Kellis M."/>
            <person name="Volff J.-N."/>
            <person name="Guigo R."/>
            <person name="Zody M.C."/>
            <person name="Mesirov J."/>
            <person name="Lindblad-Toh K."/>
            <person name="Birren B."/>
            <person name="Nusbaum C."/>
            <person name="Kahn D."/>
            <person name="Robinson-Rechavi M."/>
            <person name="Laudet V."/>
            <person name="Schachter V."/>
            <person name="Quetier F."/>
            <person name="Saurin W."/>
            <person name="Scarpelli C."/>
            <person name="Wincker P."/>
            <person name="Lander E.S."/>
            <person name="Weissenbach J."/>
            <person name="Roest Crollius H."/>
        </authorList>
    </citation>
    <scope>NUCLEOTIDE SEQUENCE [LARGE SCALE GENOMIC DNA]</scope>
</reference>
<dbReference type="CDD" id="cd00063">
    <property type="entry name" value="FN3"/>
    <property type="match status" value="1"/>
</dbReference>
<dbReference type="PANTHER" id="PTHR48483">
    <property type="entry name" value="INTERLEUKIN-27 SUBUNIT BETA"/>
    <property type="match status" value="1"/>
</dbReference>
<comment type="caution">
    <text evidence="2">The sequence shown here is derived from an EMBL/GenBank/DDBJ whole genome shotgun (WGS) entry which is preliminary data.</text>
</comment>
<organism evidence="2">
    <name type="scientific">Tetraodon nigroviridis</name>
    <name type="common">Spotted green pufferfish</name>
    <name type="synonym">Chelonodon nigroviridis</name>
    <dbReference type="NCBI Taxonomy" id="99883"/>
    <lineage>
        <taxon>Eukaryota</taxon>
        <taxon>Metazoa</taxon>
        <taxon>Chordata</taxon>
        <taxon>Craniata</taxon>
        <taxon>Vertebrata</taxon>
        <taxon>Euteleostomi</taxon>
        <taxon>Actinopterygii</taxon>
        <taxon>Neopterygii</taxon>
        <taxon>Teleostei</taxon>
        <taxon>Neoteleostei</taxon>
        <taxon>Acanthomorphata</taxon>
        <taxon>Eupercaria</taxon>
        <taxon>Tetraodontiformes</taxon>
        <taxon>Tetradontoidea</taxon>
        <taxon>Tetraodontidae</taxon>
        <taxon>Tetraodon</taxon>
    </lineage>
</organism>
<dbReference type="PROSITE" id="PS50853">
    <property type="entry name" value="FN3"/>
    <property type="match status" value="1"/>
</dbReference>
<dbReference type="AlphaFoldDB" id="Q4SFH4"/>
<dbReference type="InterPro" id="IPR013783">
    <property type="entry name" value="Ig-like_fold"/>
</dbReference>
<protein>
    <submittedName>
        <fullName evidence="2">(spotted green pufferfish) hypothetical protein</fullName>
    </submittedName>
</protein>
<evidence type="ECO:0000313" key="2">
    <source>
        <dbReference type="EMBL" id="CAG00608.1"/>
    </source>
</evidence>
<dbReference type="KEGG" id="tng:GSTEN00019094G001"/>
<name>Q4SFH4_TETNG</name>
<dbReference type="SUPFAM" id="SSF49265">
    <property type="entry name" value="Fibronectin type III"/>
    <property type="match status" value="1"/>
</dbReference>
<dbReference type="Pfam" id="PF00041">
    <property type="entry name" value="fn3"/>
    <property type="match status" value="1"/>
</dbReference>
<gene>
    <name evidence="2" type="ORF">GSTENG00019094001</name>
</gene>
<dbReference type="InterPro" id="IPR003961">
    <property type="entry name" value="FN3_dom"/>
</dbReference>
<dbReference type="OrthoDB" id="8945484at2759"/>